<keyword evidence="3" id="KW-0206">Cytoskeleton</keyword>
<protein>
    <submittedName>
        <fullName evidence="7">Growth arrest-specific 2-like protein</fullName>
    </submittedName>
</protein>
<dbReference type="OrthoDB" id="10017054at2759"/>
<evidence type="ECO:0000259" key="6">
    <source>
        <dbReference type="PROSITE" id="PS51460"/>
    </source>
</evidence>
<dbReference type="STRING" id="2282107.A0A286UN32"/>
<name>A0A286UN32_9AGAM</name>
<evidence type="ECO:0000256" key="4">
    <source>
        <dbReference type="SAM" id="Coils"/>
    </source>
</evidence>
<evidence type="ECO:0000313" key="8">
    <source>
        <dbReference type="Proteomes" id="UP000217199"/>
    </source>
</evidence>
<feature type="compositionally biased region" description="Polar residues" evidence="5">
    <location>
        <begin position="1281"/>
        <end position="1305"/>
    </location>
</feature>
<dbReference type="GO" id="GO:0008017">
    <property type="term" value="F:microtubule binding"/>
    <property type="evidence" value="ECO:0007669"/>
    <property type="project" value="InterPro"/>
</dbReference>
<comment type="caution">
    <text evidence="7">The sequence shown here is derived from an EMBL/GenBank/DDBJ whole genome shotgun (WGS) entry which is preliminary data.</text>
</comment>
<feature type="compositionally biased region" description="Low complexity" evidence="5">
    <location>
        <begin position="1338"/>
        <end position="1347"/>
    </location>
</feature>
<proteinExistence type="predicted"/>
<feature type="region of interest" description="Disordered" evidence="5">
    <location>
        <begin position="636"/>
        <end position="659"/>
    </location>
</feature>
<dbReference type="EMBL" id="NBII01000003">
    <property type="protein sequence ID" value="PAV20972.1"/>
    <property type="molecule type" value="Genomic_DNA"/>
</dbReference>
<keyword evidence="4" id="KW-0175">Coiled coil</keyword>
<dbReference type="InParanoid" id="A0A286UN32"/>
<organism evidence="7 8">
    <name type="scientific">Pyrrhoderma noxium</name>
    <dbReference type="NCBI Taxonomy" id="2282107"/>
    <lineage>
        <taxon>Eukaryota</taxon>
        <taxon>Fungi</taxon>
        <taxon>Dikarya</taxon>
        <taxon>Basidiomycota</taxon>
        <taxon>Agaricomycotina</taxon>
        <taxon>Agaricomycetes</taxon>
        <taxon>Hymenochaetales</taxon>
        <taxon>Hymenochaetaceae</taxon>
        <taxon>Pyrrhoderma</taxon>
    </lineage>
</organism>
<feature type="compositionally biased region" description="Polar residues" evidence="5">
    <location>
        <begin position="34"/>
        <end position="53"/>
    </location>
</feature>
<dbReference type="InterPro" id="IPR036534">
    <property type="entry name" value="GAR_dom_sf"/>
</dbReference>
<keyword evidence="2" id="KW-0963">Cytoplasm</keyword>
<feature type="region of interest" description="Disordered" evidence="5">
    <location>
        <begin position="1651"/>
        <end position="1671"/>
    </location>
</feature>
<dbReference type="PROSITE" id="PS51460">
    <property type="entry name" value="GAR"/>
    <property type="match status" value="1"/>
</dbReference>
<evidence type="ECO:0000256" key="5">
    <source>
        <dbReference type="SAM" id="MobiDB-lite"/>
    </source>
</evidence>
<feature type="coiled-coil region" evidence="4">
    <location>
        <begin position="998"/>
        <end position="1044"/>
    </location>
</feature>
<sequence>MTIPRSGSVDPLVQNQSSNDLILSVLPLANLFTTSRPSMSSPTNTQTSKNSDALSDPVREFEQYLNSQQRTPDVPSDSENTREDEVEQALETHEVIEIQAFIKHKEWIEGKIQYLERLPRVDIFAGADELDKTHNQISTLPTRAQLDDWLDEQERIERETELLDKGDLKKLKALTKAATQRNLSPEDTDLIEITLTTLFALDKLLHLLRDRSELLDLLGVRLTWEEQRFLAYKTRTELLDNLHDFLKERARWKPDVCDFDSSDEITSTYSNDPFGRKSQNTRIKLADELSREIVQFSSRISSLRHGPVATAGMALDKLIDDSRNPVPDTILDEQDRLEEKCDKELLTIGKFLMMVNMQWKKADEIYAESRGDTLALQRIIADVQNVLNQIPSRQTEVVLSSRFDTVKKRILARQNPSVLSASFPRPNHYLFPEHAPLNESLIRTLSAEVLASQELLNETNRHISSYRDECNMLEEVEGISKEIIILRSKFESLLTRLHSRDESDDNSGHRPDLTNPQCVDPIYSQAYLAVLPSVLEDLSSTELSASKLVKRARIRALRLNSRLFTEDYISAFRQAIDDLVGELDRSQRDRADVSLDIARLREVRHLWSLMEKLSSGLDLVTPTLKDAVVKSHWKQQFGGDAAPPTPESPSINLPTDPETPETVVETLNGLHEQFSKDVLSITDNIVDLPVPLLDHIVKKKEKLEHYFSDVYRLHKLWIDVRNQASAMESVRERAHFLENTIEESKNLYDVHYEQLLKDQGPVSVVTSSDTEQELTSKEQSLSDCVEKTKSEVDLFVQELPTRVPLISRRTSSESLSSVSSDKLPRSIAARLPINPMLVDKAVRNDTNAYTVRLNGGVNSLVSKRSFVGFYKTARHVSWNLAKAQQDAEYIDSQLEQHAQLLAEYMDAPSLSDSSPLPSLKLGLECIGQKELDQFRQSIQFIRGDLSQMRNMPGVQDDVTLLGVLNTRAHGLEELSLHSERIQTKLTVIMSDINRAEQAEAALAAKFAEEERIAFLEEEREKEELARAQKEREHAEKIAQQVDEQVNARLQELRAKRNTSREIIPEDEEDVFGPQTPVRISANKEFMALLTSIRSIRKRLKAIGINNVVRGLSSSASSGQHSSQLPTQEVYETMLSSFRLVERDAEILPESSENPAAEMELRSLRLEVDASQEMIPRFKQLANLSSSVKLCDSAFSEFLDYIDSYPNVPKGKDSSDGVSEVGMMMTPEDQLSERMSFTKGVFGDMSEHFSPVMDDERAISEHNRLKQTWEELLEMANEKLSGRTSRPGSVTAYSSSGRTSRASIGSVSDKDSKRGKYMGLSVNSKNGFLSPSSTKRRATSASSAGSSKQVQEPTPRPRSSLTPSYKPPAAPSRSYFGSTFASRQRGSSVSSTVSSSNQSNNSVTGMRRRLSSLLSDVPPRPPSSAGSNRGTWARAPRQSFSSFPREATPEKPQKRTKKYIANPKNKLDVALGDVINNLPVDINVEAVAETWKDKSGKYWIGGGEPKLCFCRILRSQTVMVRVGGGWVELSKFIKDHFADLFRVMPETPPRPASREHWISAASLRNIDDGVPLNRSPKSPGSPESVGRGVPSFAISTPDGTHHSGSPRGSPLTPIQFMRRAGTEDIDVSLSSFADTNELTTSTVLPLGLTTPSKSGAIRSRSPITPSKVAWRP</sequence>
<evidence type="ECO:0000256" key="2">
    <source>
        <dbReference type="ARBA" id="ARBA00022490"/>
    </source>
</evidence>
<dbReference type="SUPFAM" id="SSF143575">
    <property type="entry name" value="GAS2 domain-like"/>
    <property type="match status" value="1"/>
</dbReference>
<feature type="region of interest" description="Disordered" evidence="5">
    <location>
        <begin position="1277"/>
        <end position="1454"/>
    </location>
</feature>
<feature type="domain" description="GAR" evidence="6">
    <location>
        <begin position="1461"/>
        <end position="1539"/>
    </location>
</feature>
<evidence type="ECO:0000256" key="3">
    <source>
        <dbReference type="ARBA" id="ARBA00023212"/>
    </source>
</evidence>
<comment type="subcellular location">
    <subcellularLocation>
        <location evidence="1">Cytoplasm</location>
        <location evidence="1">Cytoskeleton</location>
    </subcellularLocation>
</comment>
<evidence type="ECO:0000256" key="1">
    <source>
        <dbReference type="ARBA" id="ARBA00004245"/>
    </source>
</evidence>
<accession>A0A286UN32</accession>
<reference evidence="7 8" key="1">
    <citation type="journal article" date="2017" name="Mol. Ecol.">
        <title>Comparative and population genomic landscape of Phellinus noxius: A hypervariable fungus causing root rot in trees.</title>
        <authorList>
            <person name="Chung C.L."/>
            <person name="Lee T.J."/>
            <person name="Akiba M."/>
            <person name="Lee H.H."/>
            <person name="Kuo T.H."/>
            <person name="Liu D."/>
            <person name="Ke H.M."/>
            <person name="Yokoi T."/>
            <person name="Roa M.B."/>
            <person name="Lu M.J."/>
            <person name="Chang Y.Y."/>
            <person name="Ann P.J."/>
            <person name="Tsai J.N."/>
            <person name="Chen C.Y."/>
            <person name="Tzean S.S."/>
            <person name="Ota Y."/>
            <person name="Hattori T."/>
            <person name="Sahashi N."/>
            <person name="Liou R.F."/>
            <person name="Kikuchi T."/>
            <person name="Tsai I.J."/>
        </authorList>
    </citation>
    <scope>NUCLEOTIDE SEQUENCE [LARGE SCALE GENOMIC DNA]</scope>
    <source>
        <strain evidence="7 8">FFPRI411160</strain>
    </source>
</reference>
<gene>
    <name evidence="7" type="ORF">PNOK_0359900</name>
</gene>
<dbReference type="Gene3D" id="3.30.920.20">
    <property type="entry name" value="Gas2-like domain"/>
    <property type="match status" value="1"/>
</dbReference>
<dbReference type="Pfam" id="PF02187">
    <property type="entry name" value="GAS2"/>
    <property type="match status" value="1"/>
</dbReference>
<dbReference type="SMART" id="SM00243">
    <property type="entry name" value="GAS2"/>
    <property type="match status" value="1"/>
</dbReference>
<dbReference type="Proteomes" id="UP000217199">
    <property type="component" value="Unassembled WGS sequence"/>
</dbReference>
<keyword evidence="8" id="KW-1185">Reference proteome</keyword>
<evidence type="ECO:0000313" key="7">
    <source>
        <dbReference type="EMBL" id="PAV20972.1"/>
    </source>
</evidence>
<feature type="region of interest" description="Disordered" evidence="5">
    <location>
        <begin position="34"/>
        <end position="87"/>
    </location>
</feature>
<dbReference type="InterPro" id="IPR003108">
    <property type="entry name" value="GAR_dom"/>
</dbReference>
<feature type="region of interest" description="Disordered" evidence="5">
    <location>
        <begin position="1567"/>
        <end position="1612"/>
    </location>
</feature>
<feature type="compositionally biased region" description="Low complexity" evidence="5">
    <location>
        <begin position="1381"/>
        <end position="1404"/>
    </location>
</feature>
<dbReference type="GO" id="GO:0005856">
    <property type="term" value="C:cytoskeleton"/>
    <property type="evidence" value="ECO:0007669"/>
    <property type="project" value="UniProtKB-SubCell"/>
</dbReference>